<proteinExistence type="predicted"/>
<dbReference type="RefSeq" id="WP_097028859.1">
    <property type="nucleotide sequence ID" value="NZ_OAOQ01000001.1"/>
</dbReference>
<dbReference type="Proteomes" id="UP000219467">
    <property type="component" value="Unassembled WGS sequence"/>
</dbReference>
<organism evidence="1 2">
    <name type="scientific">Cereibacter ovatus</name>
    <dbReference type="NCBI Taxonomy" id="439529"/>
    <lineage>
        <taxon>Bacteria</taxon>
        <taxon>Pseudomonadati</taxon>
        <taxon>Pseudomonadota</taxon>
        <taxon>Alphaproteobacteria</taxon>
        <taxon>Rhodobacterales</taxon>
        <taxon>Paracoccaceae</taxon>
        <taxon>Cereibacter</taxon>
    </lineage>
</organism>
<gene>
    <name evidence="1" type="ORF">SAMN05878503_101254</name>
</gene>
<keyword evidence="2" id="KW-1185">Reference proteome</keyword>
<dbReference type="AlphaFoldDB" id="A0A285CJ40"/>
<dbReference type="PROSITE" id="PS51257">
    <property type="entry name" value="PROKAR_LIPOPROTEIN"/>
    <property type="match status" value="1"/>
</dbReference>
<dbReference type="InterPro" id="IPR021323">
    <property type="entry name" value="DUF2927"/>
</dbReference>
<sequence>MRTALAGLALLLAACGSGPGSEVSMNSPGVRVIDPLPMMKMFSESDPAGTRRPNPEIARDFLDLSFGMESGRALDRLTRFEGPITVAMTGVVPATAPHDLARLLGRMRREAGIDIRTIAAPAPASVTIEFVERRRMQSLVPTAACFVVPRVSSFAEYRGVRRRAVVDWATLETRERVAIFIPSDTSPQEVRDCLHEELAQAIGPLNDLYRLSDSVFNDDNFHTILTGFDMLILRTTYAPDLHSGMTRAEVAAVLPGLLARINPAGRRDAPALPDPTPRDWIAAIERALGADGSIHKRREAATRALAIAEAMGWRDARMGFSLFAAARMGLADEIAQSVDAFIEAARIYRSLPGGEIHAAHIDMQMAAFALSAGQPRAAIALTERAVPVVQRAENAALLATLLMIRSESLRLLGHAAEARAARLDSLGWARYGFGTEAEVRARMSEIAALTPGRLAEAPRNGIGDNG</sequence>
<name>A0A285CJ40_9RHOB</name>
<reference evidence="2" key="1">
    <citation type="submission" date="2017-08" db="EMBL/GenBank/DDBJ databases">
        <authorList>
            <person name="Varghese N."/>
            <person name="Submissions S."/>
        </authorList>
    </citation>
    <scope>NUCLEOTIDE SEQUENCE [LARGE SCALE GENOMIC DNA]</scope>
    <source>
        <strain evidence="2">JA234</strain>
    </source>
</reference>
<accession>A0A285CJ40</accession>
<evidence type="ECO:0008006" key="3">
    <source>
        <dbReference type="Google" id="ProtNLM"/>
    </source>
</evidence>
<protein>
    <recommendedName>
        <fullName evidence="3">ATP-dependent transcriptional regulator</fullName>
    </recommendedName>
</protein>
<dbReference type="EMBL" id="OAOQ01000001">
    <property type="protein sequence ID" value="SNX67617.1"/>
    <property type="molecule type" value="Genomic_DNA"/>
</dbReference>
<evidence type="ECO:0000313" key="1">
    <source>
        <dbReference type="EMBL" id="SNX67617.1"/>
    </source>
</evidence>
<evidence type="ECO:0000313" key="2">
    <source>
        <dbReference type="Proteomes" id="UP000219467"/>
    </source>
</evidence>
<dbReference type="Pfam" id="PF11150">
    <property type="entry name" value="DUF2927"/>
    <property type="match status" value="1"/>
</dbReference>
<dbReference type="OrthoDB" id="7823193at2"/>